<proteinExistence type="predicted"/>
<accession>A0A0J7XYV5</accession>
<evidence type="ECO:0000313" key="1">
    <source>
        <dbReference type="EMBL" id="KMS56682.1"/>
    </source>
</evidence>
<reference evidence="1 2" key="1">
    <citation type="journal article" date="2015" name="G3 (Bethesda)">
        <title>Insights into Ongoing Evolution of the Hexachlorocyclohexane Catabolic Pathway from Comparative Genomics of Ten Sphingomonadaceae Strains.</title>
        <authorList>
            <person name="Pearce S.L."/>
            <person name="Oakeshott J.G."/>
            <person name="Pandey G."/>
        </authorList>
    </citation>
    <scope>NUCLEOTIDE SEQUENCE [LARGE SCALE GENOMIC DNA]</scope>
    <source>
        <strain evidence="1 2">LL02</strain>
    </source>
</reference>
<organism evidence="1 2">
    <name type="scientific">Novosphingobium barchaimii LL02</name>
    <dbReference type="NCBI Taxonomy" id="1114963"/>
    <lineage>
        <taxon>Bacteria</taxon>
        <taxon>Pseudomonadati</taxon>
        <taxon>Pseudomonadota</taxon>
        <taxon>Alphaproteobacteria</taxon>
        <taxon>Sphingomonadales</taxon>
        <taxon>Sphingomonadaceae</taxon>
        <taxon>Novosphingobium</taxon>
    </lineage>
</organism>
<protein>
    <submittedName>
        <fullName evidence="1">Uncharacterized protein</fullName>
    </submittedName>
</protein>
<evidence type="ECO:0000313" key="2">
    <source>
        <dbReference type="Proteomes" id="UP000052268"/>
    </source>
</evidence>
<keyword evidence="2" id="KW-1185">Reference proteome</keyword>
<name>A0A0J7XYV5_9SPHN</name>
<dbReference type="PATRIC" id="fig|1114963.3.peg.2007"/>
<dbReference type="Proteomes" id="UP000052268">
    <property type="component" value="Unassembled WGS sequence"/>
</dbReference>
<dbReference type="EMBL" id="JACU01000004">
    <property type="protein sequence ID" value="KMS56682.1"/>
    <property type="molecule type" value="Genomic_DNA"/>
</dbReference>
<dbReference type="AlphaFoldDB" id="A0A0J7XYV5"/>
<comment type="caution">
    <text evidence="1">The sequence shown here is derived from an EMBL/GenBank/DDBJ whole genome shotgun (WGS) entry which is preliminary data.</text>
</comment>
<sequence>MKKCPRKLPARIEIEQIGVRVALHKQGIQSTTKAVVRNPVLDGNSAVPKLPSPFSAAEMS</sequence>
<gene>
    <name evidence="1" type="ORF">V474_15880</name>
</gene>